<dbReference type="Pfam" id="PF12158">
    <property type="entry name" value="DUF3592"/>
    <property type="match status" value="1"/>
</dbReference>
<keyword evidence="2" id="KW-1133">Transmembrane helix</keyword>
<feature type="compositionally biased region" description="Low complexity" evidence="1">
    <location>
        <begin position="261"/>
        <end position="284"/>
    </location>
</feature>
<keyword evidence="2" id="KW-0812">Transmembrane</keyword>
<dbReference type="AlphaFoldDB" id="A0A7S3VD34"/>
<evidence type="ECO:0000256" key="1">
    <source>
        <dbReference type="SAM" id="MobiDB-lite"/>
    </source>
</evidence>
<feature type="domain" description="DUF3592" evidence="3">
    <location>
        <begin position="89"/>
        <end position="150"/>
    </location>
</feature>
<gene>
    <name evidence="4" type="ORF">CDEB00056_LOCUS16943</name>
</gene>
<reference evidence="4" key="1">
    <citation type="submission" date="2021-01" db="EMBL/GenBank/DDBJ databases">
        <authorList>
            <person name="Corre E."/>
            <person name="Pelletier E."/>
            <person name="Niang G."/>
            <person name="Scheremetjew M."/>
            <person name="Finn R."/>
            <person name="Kale V."/>
            <person name="Holt S."/>
            <person name="Cochrane G."/>
            <person name="Meng A."/>
            <person name="Brown T."/>
            <person name="Cohen L."/>
        </authorList>
    </citation>
    <scope>NUCLEOTIDE SEQUENCE</scope>
    <source>
        <strain evidence="4">MM31A-1</strain>
    </source>
</reference>
<accession>A0A7S3VD34</accession>
<dbReference type="EMBL" id="HBIO01021967">
    <property type="protein sequence ID" value="CAE0472090.1"/>
    <property type="molecule type" value="Transcribed_RNA"/>
</dbReference>
<feature type="transmembrane region" description="Helical" evidence="2">
    <location>
        <begin position="160"/>
        <end position="183"/>
    </location>
</feature>
<feature type="region of interest" description="Disordered" evidence="1">
    <location>
        <begin position="248"/>
        <end position="297"/>
    </location>
</feature>
<name>A0A7S3VD34_9STRA</name>
<keyword evidence="2" id="KW-0472">Membrane</keyword>
<feature type="compositionally biased region" description="Polar residues" evidence="1">
    <location>
        <begin position="188"/>
        <end position="228"/>
    </location>
</feature>
<evidence type="ECO:0000313" key="4">
    <source>
        <dbReference type="EMBL" id="CAE0472090.1"/>
    </source>
</evidence>
<dbReference type="InterPro" id="IPR021994">
    <property type="entry name" value="DUF3592"/>
</dbReference>
<organism evidence="4">
    <name type="scientific">Chaetoceros debilis</name>
    <dbReference type="NCBI Taxonomy" id="122233"/>
    <lineage>
        <taxon>Eukaryota</taxon>
        <taxon>Sar</taxon>
        <taxon>Stramenopiles</taxon>
        <taxon>Ochrophyta</taxon>
        <taxon>Bacillariophyta</taxon>
        <taxon>Coscinodiscophyceae</taxon>
        <taxon>Chaetocerotophycidae</taxon>
        <taxon>Chaetocerotales</taxon>
        <taxon>Chaetocerotaceae</taxon>
        <taxon>Chaetoceros</taxon>
    </lineage>
</organism>
<feature type="transmembrane region" description="Helical" evidence="2">
    <location>
        <begin position="54"/>
        <end position="74"/>
    </location>
</feature>
<protein>
    <recommendedName>
        <fullName evidence="3">DUF3592 domain-containing protein</fullName>
    </recommendedName>
</protein>
<sequence length="297" mass="29200">MCDGGGGGGGDGGGGGGGDFGGGGGDFGGGGGNGYHDDGNHHSSGNGGGSKMPWWVPLIFTSCFSVIALIVGVVKLASSISKQSWAEATGTVIGINTCSGGSNNGSTTYSATVEYEVDGQIYQYTGKSCSSFKPTVGNESTVLYDPEEPSVGANGNFAGLWLVPIIAIGVSIIVCGVGIIGTIKKQKQTNNSANPSGQSMDTGNATSGRIDLASSQPASTYGQTSSSTYPAAATGTVTFASSLGGDTAAAAPAPTSQPVQSSYGYNTSTSSSAPASSTQNNNSSGKPSIFDQMASGV</sequence>
<feature type="region of interest" description="Disordered" evidence="1">
    <location>
        <begin position="186"/>
        <end position="228"/>
    </location>
</feature>
<evidence type="ECO:0000259" key="3">
    <source>
        <dbReference type="Pfam" id="PF12158"/>
    </source>
</evidence>
<evidence type="ECO:0000256" key="2">
    <source>
        <dbReference type="SAM" id="Phobius"/>
    </source>
</evidence>
<proteinExistence type="predicted"/>